<dbReference type="EMBL" id="MU007046">
    <property type="protein sequence ID" value="KAF2429520.1"/>
    <property type="molecule type" value="Genomic_DNA"/>
</dbReference>
<reference evidence="1" key="1">
    <citation type="journal article" date="2020" name="Stud. Mycol.">
        <title>101 Dothideomycetes genomes: a test case for predicting lifestyles and emergence of pathogens.</title>
        <authorList>
            <person name="Haridas S."/>
            <person name="Albert R."/>
            <person name="Binder M."/>
            <person name="Bloem J."/>
            <person name="Labutti K."/>
            <person name="Salamov A."/>
            <person name="Andreopoulos B."/>
            <person name="Baker S."/>
            <person name="Barry K."/>
            <person name="Bills G."/>
            <person name="Bluhm B."/>
            <person name="Cannon C."/>
            <person name="Castanera R."/>
            <person name="Culley D."/>
            <person name="Daum C."/>
            <person name="Ezra D."/>
            <person name="Gonzalez J."/>
            <person name="Henrissat B."/>
            <person name="Kuo A."/>
            <person name="Liang C."/>
            <person name="Lipzen A."/>
            <person name="Lutzoni F."/>
            <person name="Magnuson J."/>
            <person name="Mondo S."/>
            <person name="Nolan M."/>
            <person name="Ohm R."/>
            <person name="Pangilinan J."/>
            <person name="Park H.-J."/>
            <person name="Ramirez L."/>
            <person name="Alfaro M."/>
            <person name="Sun H."/>
            <person name="Tritt A."/>
            <person name="Yoshinaga Y."/>
            <person name="Zwiers L.-H."/>
            <person name="Turgeon B."/>
            <person name="Goodwin S."/>
            <person name="Spatafora J."/>
            <person name="Crous P."/>
            <person name="Grigoriev I."/>
        </authorList>
    </citation>
    <scope>NUCLEOTIDE SEQUENCE</scope>
    <source>
        <strain evidence="1">CBS 130266</strain>
    </source>
</reference>
<keyword evidence="2" id="KW-1185">Reference proteome</keyword>
<dbReference type="OrthoDB" id="2432520at2759"/>
<dbReference type="AlphaFoldDB" id="A0A9P4NP77"/>
<accession>A0A9P4NP77</accession>
<dbReference type="Proteomes" id="UP000800235">
    <property type="component" value="Unassembled WGS sequence"/>
</dbReference>
<proteinExistence type="predicted"/>
<gene>
    <name evidence="1" type="ORF">EJ08DRAFT_650358</name>
</gene>
<protein>
    <submittedName>
        <fullName evidence="1">Uncharacterized protein</fullName>
    </submittedName>
</protein>
<organism evidence="1 2">
    <name type="scientific">Tothia fuscella</name>
    <dbReference type="NCBI Taxonomy" id="1048955"/>
    <lineage>
        <taxon>Eukaryota</taxon>
        <taxon>Fungi</taxon>
        <taxon>Dikarya</taxon>
        <taxon>Ascomycota</taxon>
        <taxon>Pezizomycotina</taxon>
        <taxon>Dothideomycetes</taxon>
        <taxon>Pleosporomycetidae</taxon>
        <taxon>Venturiales</taxon>
        <taxon>Cylindrosympodiaceae</taxon>
        <taxon>Tothia</taxon>
    </lineage>
</organism>
<evidence type="ECO:0000313" key="2">
    <source>
        <dbReference type="Proteomes" id="UP000800235"/>
    </source>
</evidence>
<comment type="caution">
    <text evidence="1">The sequence shown here is derived from an EMBL/GenBank/DDBJ whole genome shotgun (WGS) entry which is preliminary data.</text>
</comment>
<name>A0A9P4NP77_9PEZI</name>
<evidence type="ECO:0000313" key="1">
    <source>
        <dbReference type="EMBL" id="KAF2429520.1"/>
    </source>
</evidence>
<sequence length="128" mass="14537">MVPENLVGIAYKDFDEGQKRECFDWRRKNGLCTKPAVNITDFSNLQHGIPEAHKHNGKPKLLTAETGAVPENLVGIAYKDFTEDQKKEYRDWRRANGLCLFCGSNGHQQSGCELRKVYLAKVCIQIPQ</sequence>